<protein>
    <submittedName>
        <fullName evidence="5">WD40 domain-containing protein</fullName>
    </submittedName>
    <submittedName>
        <fullName evidence="8">WD40_domain-containing protein</fullName>
    </submittedName>
</protein>
<organism evidence="5">
    <name type="scientific">Hexamita inflata</name>
    <dbReference type="NCBI Taxonomy" id="28002"/>
    <lineage>
        <taxon>Eukaryota</taxon>
        <taxon>Metamonada</taxon>
        <taxon>Diplomonadida</taxon>
        <taxon>Hexamitidae</taxon>
        <taxon>Hexamitinae</taxon>
        <taxon>Hexamita</taxon>
    </lineage>
</organism>
<evidence type="ECO:0000313" key="9">
    <source>
        <dbReference type="EMBL" id="CAL6060828.1"/>
    </source>
</evidence>
<keyword evidence="2" id="KW-0677">Repeat</keyword>
<evidence type="ECO:0000313" key="4">
    <source>
        <dbReference type="EMBL" id="CAI9934815.1"/>
    </source>
</evidence>
<evidence type="ECO:0000313" key="11">
    <source>
        <dbReference type="EMBL" id="CAL6098341.1"/>
    </source>
</evidence>
<dbReference type="EMBL" id="CATOUU010000969">
    <property type="protein sequence ID" value="CAI9963716.1"/>
    <property type="molecule type" value="Genomic_DNA"/>
</dbReference>
<dbReference type="GO" id="GO:0030864">
    <property type="term" value="C:cortical actin cytoskeleton"/>
    <property type="evidence" value="ECO:0007669"/>
    <property type="project" value="TreeGrafter"/>
</dbReference>
<dbReference type="EMBL" id="CAXDID020000508">
    <property type="protein sequence ID" value="CAL6098341.1"/>
    <property type="molecule type" value="Genomic_DNA"/>
</dbReference>
<dbReference type="EMBL" id="CATOUU010000890">
    <property type="protein sequence ID" value="CAI9957663.1"/>
    <property type="molecule type" value="Genomic_DNA"/>
</dbReference>
<evidence type="ECO:0000313" key="5">
    <source>
        <dbReference type="EMBL" id="CAI9957663.1"/>
    </source>
</evidence>
<dbReference type="Pfam" id="PF00400">
    <property type="entry name" value="WD40"/>
    <property type="match status" value="3"/>
</dbReference>
<reference evidence="8 12" key="2">
    <citation type="submission" date="2024-07" db="EMBL/GenBank/DDBJ databases">
        <authorList>
            <person name="Akdeniz Z."/>
        </authorList>
    </citation>
    <scope>NUCLEOTIDE SEQUENCE [LARGE SCALE GENOMIC DNA]</scope>
</reference>
<dbReference type="EMBL" id="CATOUU010000979">
    <property type="protein sequence ID" value="CAI9964552.1"/>
    <property type="molecule type" value="Genomic_DNA"/>
</dbReference>
<evidence type="ECO:0000313" key="6">
    <source>
        <dbReference type="EMBL" id="CAI9963716.1"/>
    </source>
</evidence>
<dbReference type="PANTHER" id="PTHR19856">
    <property type="entry name" value="WD-REPEATCONTAINING PROTEIN WDR1"/>
    <property type="match status" value="1"/>
</dbReference>
<dbReference type="SMART" id="SM00320">
    <property type="entry name" value="WD40"/>
    <property type="match status" value="4"/>
</dbReference>
<name>A0AA86QPB5_9EUKA</name>
<comment type="caution">
    <text evidence="5">The sequence shown here is derived from an EMBL/GenBank/DDBJ whole genome shotgun (WGS) entry which is preliminary data.</text>
</comment>
<dbReference type="InterPro" id="IPR036322">
    <property type="entry name" value="WD40_repeat_dom_sf"/>
</dbReference>
<proteinExistence type="predicted"/>
<evidence type="ECO:0000313" key="7">
    <source>
        <dbReference type="EMBL" id="CAI9964552.1"/>
    </source>
</evidence>
<dbReference type="PANTHER" id="PTHR19856:SF0">
    <property type="entry name" value="WD REPEAT-CONTAINING PROTEIN 1"/>
    <property type="match status" value="1"/>
</dbReference>
<dbReference type="InterPro" id="IPR001680">
    <property type="entry name" value="WD40_rpt"/>
</dbReference>
<keyword evidence="1 3" id="KW-0853">WD repeat</keyword>
<accession>A0AA86QPB5</accession>
<dbReference type="AlphaFoldDB" id="A0AA86QPB5"/>
<evidence type="ECO:0000256" key="1">
    <source>
        <dbReference type="ARBA" id="ARBA00022574"/>
    </source>
</evidence>
<evidence type="ECO:0000256" key="2">
    <source>
        <dbReference type="ARBA" id="ARBA00022737"/>
    </source>
</evidence>
<evidence type="ECO:0000313" key="12">
    <source>
        <dbReference type="Proteomes" id="UP001642409"/>
    </source>
</evidence>
<dbReference type="GO" id="GO:0030042">
    <property type="term" value="P:actin filament depolymerization"/>
    <property type="evidence" value="ECO:0007669"/>
    <property type="project" value="TreeGrafter"/>
</dbReference>
<reference evidence="5" key="1">
    <citation type="submission" date="2023-06" db="EMBL/GenBank/DDBJ databases">
        <authorList>
            <person name="Kurt Z."/>
        </authorList>
    </citation>
    <scope>NUCLEOTIDE SEQUENCE</scope>
</reference>
<feature type="repeat" description="WD" evidence="3">
    <location>
        <begin position="55"/>
        <end position="86"/>
    </location>
</feature>
<dbReference type="EMBL" id="CATOUU010000589">
    <property type="protein sequence ID" value="CAI9934815.1"/>
    <property type="molecule type" value="Genomic_DNA"/>
</dbReference>
<dbReference type="EMBL" id="CAXDID020000085">
    <property type="protein sequence ID" value="CAL6020485.1"/>
    <property type="molecule type" value="Genomic_DNA"/>
</dbReference>
<dbReference type="PROSITE" id="PS50082">
    <property type="entry name" value="WD_REPEATS_2"/>
    <property type="match status" value="1"/>
</dbReference>
<sequence>MKSDQATPYIMEAHPYTSRSYASTICALPDSNTLLYFHGSRVYLNDIVAKTMRSFNMHKAPVTALALHPEGLYAISGDTRGRICVWYPQNLSLYHEFEAGGKVISIQVNSEGRKVLIANESKQSLMSFDLELKTTNPMPAGGQINTLCIKHTRPYLSAACSIDGQVNCYNGMFKPSKSTKLTGFPVSSCWNPSGAFLFVGCMDGSVVIFDKDFECVGSQSIHQGAVYQIVLCGEKLATCSGDGSVKVWSGEQSLELVQEWKYSQASKDNFGLNIVSLCYRKKQNDLVCGTLNSQIAILDLNSKQTEIYNAQCGLNGPINLMRVVASDLFCFQYGSCIVQNKNQIVHNCPDATVLDINQFGSRILGFTSSSIFEFDAEQSKFKDQIDTGINGFKVFKRNENEIIVVTSKQVYNLNVETLQKDVLFNLPEDYEEIVNASFNNRLALGMKHRVTIKKNAIVLLSEDFKFNGKISNYFATVAMLHKSATGLLAGGSDQRICYFKDEDFNKDEEDIWPSNSQMDYSKSAIGRARCCQFVGDIAYVGGDAGMLSWDITVCKASKKWEKVHEGIQVEAVVQYNDRIIYGGDDGFVRMMM</sequence>
<evidence type="ECO:0000256" key="3">
    <source>
        <dbReference type="PROSITE-ProRule" id="PRU00221"/>
    </source>
</evidence>
<dbReference type="InterPro" id="IPR015943">
    <property type="entry name" value="WD40/YVTN_repeat-like_dom_sf"/>
</dbReference>
<dbReference type="EMBL" id="CAXDID020000339">
    <property type="protein sequence ID" value="CAL6079258.1"/>
    <property type="molecule type" value="Genomic_DNA"/>
</dbReference>
<dbReference type="SUPFAM" id="SSF50978">
    <property type="entry name" value="WD40 repeat-like"/>
    <property type="match status" value="1"/>
</dbReference>
<dbReference type="EMBL" id="CAXDID020000232">
    <property type="protein sequence ID" value="CAL6060828.1"/>
    <property type="molecule type" value="Genomic_DNA"/>
</dbReference>
<dbReference type="Gene3D" id="2.130.10.10">
    <property type="entry name" value="YVTN repeat-like/Quinoprotein amine dehydrogenase"/>
    <property type="match status" value="2"/>
</dbReference>
<dbReference type="GO" id="GO:0051015">
    <property type="term" value="F:actin filament binding"/>
    <property type="evidence" value="ECO:0007669"/>
    <property type="project" value="TreeGrafter"/>
</dbReference>
<evidence type="ECO:0000313" key="8">
    <source>
        <dbReference type="EMBL" id="CAL6020485.1"/>
    </source>
</evidence>
<keyword evidence="12" id="KW-1185">Reference proteome</keyword>
<evidence type="ECO:0000313" key="10">
    <source>
        <dbReference type="EMBL" id="CAL6079258.1"/>
    </source>
</evidence>
<gene>
    <name evidence="4" type="ORF">HINF_LOCUS22460</name>
    <name evidence="8" type="ORF">HINF_LOCUS27506</name>
    <name evidence="5" type="ORF">HINF_LOCUS45308</name>
    <name evidence="9" type="ORF">HINF_LOCUS49414</name>
    <name evidence="6" type="ORF">HINF_LOCUS51361</name>
    <name evidence="7" type="ORF">HINF_LOCUS52197</name>
    <name evidence="10" type="ORF">HINF_LOCUS59298</name>
    <name evidence="11" type="ORF">HINF_LOCUS69561</name>
</gene>
<dbReference type="Proteomes" id="UP001642409">
    <property type="component" value="Unassembled WGS sequence"/>
</dbReference>